<name>A0A2R6NY68_9APHY</name>
<dbReference type="SFLD" id="SFLDG01148">
    <property type="entry name" value="Xi_(cytGST)"/>
    <property type="match status" value="1"/>
</dbReference>
<feature type="domain" description="GST C-terminal" evidence="4">
    <location>
        <begin position="170"/>
        <end position="296"/>
    </location>
</feature>
<feature type="site" description="Lowers pKa of active site Cys" evidence="3">
    <location>
        <position position="251"/>
    </location>
</feature>
<reference evidence="5 6" key="1">
    <citation type="submission" date="2018-02" db="EMBL/GenBank/DDBJ databases">
        <title>Genome sequence of the basidiomycete white-rot fungus Phlebia centrifuga.</title>
        <authorList>
            <person name="Granchi Z."/>
            <person name="Peng M."/>
            <person name="de Vries R.P."/>
            <person name="Hilden K."/>
            <person name="Makela M.R."/>
            <person name="Grigoriev I."/>
            <person name="Riley R."/>
        </authorList>
    </citation>
    <scope>NUCLEOTIDE SEQUENCE [LARGE SCALE GENOMIC DNA]</scope>
    <source>
        <strain evidence="5 6">FBCC195</strain>
    </source>
</reference>
<evidence type="ECO:0000256" key="3">
    <source>
        <dbReference type="PIRSR" id="PIRSR015753-3"/>
    </source>
</evidence>
<feature type="binding site" evidence="2">
    <location>
        <begin position="125"/>
        <end position="128"/>
    </location>
    <ligand>
        <name>glutathione</name>
        <dbReference type="ChEBI" id="CHEBI:57925"/>
    </ligand>
</feature>
<dbReference type="SUPFAM" id="SSF52833">
    <property type="entry name" value="Thioredoxin-like"/>
    <property type="match status" value="1"/>
</dbReference>
<dbReference type="EMBL" id="MLYV02000680">
    <property type="protein sequence ID" value="PSR79874.1"/>
    <property type="molecule type" value="Genomic_DNA"/>
</dbReference>
<dbReference type="OrthoDB" id="2309723at2759"/>
<dbReference type="AlphaFoldDB" id="A0A2R6NY68"/>
<dbReference type="Pfam" id="PF13410">
    <property type="entry name" value="GST_C_2"/>
    <property type="match status" value="1"/>
</dbReference>
<dbReference type="InterPro" id="IPR047047">
    <property type="entry name" value="GST_Omega-like_C"/>
</dbReference>
<feature type="binding site" evidence="2">
    <location>
        <begin position="143"/>
        <end position="144"/>
    </location>
    <ligand>
        <name>glutathione</name>
        <dbReference type="ChEBI" id="CHEBI:57925"/>
    </ligand>
</feature>
<dbReference type="Pfam" id="PF13409">
    <property type="entry name" value="GST_N_2"/>
    <property type="match status" value="1"/>
</dbReference>
<dbReference type="CDD" id="cd03190">
    <property type="entry name" value="GST_C_Omega_like"/>
    <property type="match status" value="1"/>
</dbReference>
<dbReference type="PROSITE" id="PS50405">
    <property type="entry name" value="GST_CTER"/>
    <property type="match status" value="1"/>
</dbReference>
<dbReference type="InterPro" id="IPR036282">
    <property type="entry name" value="Glutathione-S-Trfase_C_sf"/>
</dbReference>
<dbReference type="InterPro" id="IPR016639">
    <property type="entry name" value="GST_Omega/GSH"/>
</dbReference>
<dbReference type="STRING" id="98765.A0A2R6NY68"/>
<dbReference type="GO" id="GO:0004364">
    <property type="term" value="F:glutathione transferase activity"/>
    <property type="evidence" value="ECO:0007669"/>
    <property type="project" value="InterPro"/>
</dbReference>
<dbReference type="SUPFAM" id="SSF47616">
    <property type="entry name" value="GST C-terminal domain-like"/>
    <property type="match status" value="1"/>
</dbReference>
<evidence type="ECO:0000313" key="5">
    <source>
        <dbReference type="EMBL" id="PSR79874.1"/>
    </source>
</evidence>
<proteinExistence type="predicted"/>
<sequence length="319" mass="36816">MSSGGVLPHEMPLAAHSVSESAHSARRTTFNDWIKKDGLFPPEKDRYHLYICYTCPWATRTLIFRKLKGLEDFIGVTILSPCMDSEGWPFANFNDFPGAENDPFHPESKHLRDVYLRVDPAYAGRFSVPLLWDKKTSKIVNNESSEIIRMFNDAFNDLLPKEKADIDLRPEALRAEVDELVDWMQDAINIGVYKVGFVKEQQAYETAVTTLFEALDRVERLLEGKDYLIGNQLTEADIRLFVTIVRFDPVYVGLFKCNIRTIRDGYPNIHLWMRKLYWNNPVFKDTCFFDHIKTGYYNSHNFVSLDKNASVLGPANNEL</sequence>
<dbReference type="PANTHER" id="PTHR32419:SF6">
    <property type="entry name" value="GLUTATHIONE S-TRANSFERASE OMEGA-LIKE 1-RELATED"/>
    <property type="match status" value="1"/>
</dbReference>
<feature type="site" description="Lowers pKa of active site Cys" evidence="3">
    <location>
        <position position="296"/>
    </location>
</feature>
<dbReference type="PANTHER" id="PTHR32419">
    <property type="entry name" value="GLUTATHIONYL-HYDROQUINONE REDUCTASE"/>
    <property type="match status" value="1"/>
</dbReference>
<dbReference type="InterPro" id="IPR040079">
    <property type="entry name" value="Glutathione_S-Trfase"/>
</dbReference>
<evidence type="ECO:0000313" key="6">
    <source>
        <dbReference type="Proteomes" id="UP000186601"/>
    </source>
</evidence>
<feature type="active site" description="Proton donor/acceptor" evidence="1">
    <location>
        <position position="193"/>
    </location>
</feature>
<accession>A0A2R6NY68</accession>
<dbReference type="SFLD" id="SFLDS00019">
    <property type="entry name" value="Glutathione_Transferase_(cytos"/>
    <property type="match status" value="1"/>
</dbReference>
<protein>
    <recommendedName>
        <fullName evidence="4">GST C-terminal domain-containing protein</fullName>
    </recommendedName>
</protein>
<dbReference type="Gene3D" id="3.40.30.10">
    <property type="entry name" value="Glutaredoxin"/>
    <property type="match status" value="1"/>
</dbReference>
<feature type="active site" description="Nucleophile" evidence="1">
    <location>
        <position position="55"/>
    </location>
</feature>
<dbReference type="InterPro" id="IPR010987">
    <property type="entry name" value="Glutathione-S-Trfase_C-like"/>
</dbReference>
<dbReference type="Proteomes" id="UP000186601">
    <property type="component" value="Unassembled WGS sequence"/>
</dbReference>
<keyword evidence="6" id="KW-1185">Reference proteome</keyword>
<dbReference type="InterPro" id="IPR036249">
    <property type="entry name" value="Thioredoxin-like_sf"/>
</dbReference>
<comment type="caution">
    <text evidence="5">The sequence shown here is derived from an EMBL/GenBank/DDBJ whole genome shotgun (WGS) entry which is preliminary data.</text>
</comment>
<organism evidence="5 6">
    <name type="scientific">Hermanssonia centrifuga</name>
    <dbReference type="NCBI Taxonomy" id="98765"/>
    <lineage>
        <taxon>Eukaryota</taxon>
        <taxon>Fungi</taxon>
        <taxon>Dikarya</taxon>
        <taxon>Basidiomycota</taxon>
        <taxon>Agaricomycotina</taxon>
        <taxon>Agaricomycetes</taxon>
        <taxon>Polyporales</taxon>
        <taxon>Meruliaceae</taxon>
        <taxon>Hermanssonia</taxon>
    </lineage>
</organism>
<dbReference type="GO" id="GO:0005737">
    <property type="term" value="C:cytoplasm"/>
    <property type="evidence" value="ECO:0007669"/>
    <property type="project" value="TreeGrafter"/>
</dbReference>
<gene>
    <name evidence="5" type="ORF">PHLCEN_2v6862</name>
</gene>
<dbReference type="Gene3D" id="1.20.1050.10">
    <property type="match status" value="1"/>
</dbReference>
<evidence type="ECO:0000256" key="2">
    <source>
        <dbReference type="PIRSR" id="PIRSR015753-2"/>
    </source>
</evidence>
<feature type="binding site" evidence="2">
    <location>
        <position position="88"/>
    </location>
    <ligand>
        <name>glutathione</name>
        <dbReference type="ChEBI" id="CHEBI:57925"/>
    </ligand>
</feature>
<evidence type="ECO:0000256" key="1">
    <source>
        <dbReference type="PIRSR" id="PIRSR015753-1"/>
    </source>
</evidence>
<dbReference type="InterPro" id="IPR004045">
    <property type="entry name" value="Glutathione_S-Trfase_N"/>
</dbReference>
<evidence type="ECO:0000259" key="4">
    <source>
        <dbReference type="PROSITE" id="PS50405"/>
    </source>
</evidence>
<dbReference type="PIRSF" id="PIRSF015753">
    <property type="entry name" value="GST"/>
    <property type="match status" value="1"/>
</dbReference>
<dbReference type="SFLD" id="SFLDG01206">
    <property type="entry name" value="Xi.1"/>
    <property type="match status" value="1"/>
</dbReference>